<dbReference type="Gene3D" id="3.90.1140.10">
    <property type="entry name" value="Cyclic phosphodiesterase"/>
    <property type="match status" value="1"/>
</dbReference>
<accession>A0A0D2JPW1</accession>
<dbReference type="Proteomes" id="UP000053411">
    <property type="component" value="Unassembled WGS sequence"/>
</dbReference>
<reference evidence="2 3" key="1">
    <citation type="submission" date="2015-01" db="EMBL/GenBank/DDBJ databases">
        <title>The Genome Sequence of Fonsecaea multimorphosa CBS 102226.</title>
        <authorList>
            <consortium name="The Broad Institute Genomics Platform"/>
            <person name="Cuomo C."/>
            <person name="de Hoog S."/>
            <person name="Gorbushina A."/>
            <person name="Stielow B."/>
            <person name="Teixiera M."/>
            <person name="Abouelleil A."/>
            <person name="Chapman S.B."/>
            <person name="Priest M."/>
            <person name="Young S.K."/>
            <person name="Wortman J."/>
            <person name="Nusbaum C."/>
            <person name="Birren B."/>
        </authorList>
    </citation>
    <scope>NUCLEOTIDE SEQUENCE [LARGE SCALE GENOMIC DNA]</scope>
    <source>
        <strain evidence="2 3">CBS 102226</strain>
    </source>
</reference>
<dbReference type="OrthoDB" id="2877829at2759"/>
<evidence type="ECO:0000259" key="1">
    <source>
        <dbReference type="Pfam" id="PF08975"/>
    </source>
</evidence>
<evidence type="ECO:0000313" key="3">
    <source>
        <dbReference type="Proteomes" id="UP000053411"/>
    </source>
</evidence>
<sequence>MSIRTALRSIAIESEPPCNDRIEPVPKQDFPHADYPRWIGHKFKPDGTVLPFPGNTVICHLPRQAPLYRSLLGFEEDVKQQDFANLFVFLPASSWHMTIFEGVSDQIRKRESWPGDLSLDCSLEACNDHVRKRMASFALPHRPPYRMCVAGWEALDDGIALKMTPKTQEEETGLQDLRDKIAGELAMQHPGHATYSFHISIAYSLRFLGLEDKTRITSYLDGWLLRLPRDVELGAPEYCTFHDMCAFKQVFYLGADQ</sequence>
<dbReference type="AlphaFoldDB" id="A0A0D2JPW1"/>
<dbReference type="SUPFAM" id="SSF55144">
    <property type="entry name" value="LigT-like"/>
    <property type="match status" value="1"/>
</dbReference>
<gene>
    <name evidence="2" type="ORF">Z520_11705</name>
</gene>
<organism evidence="2 3">
    <name type="scientific">Fonsecaea multimorphosa CBS 102226</name>
    <dbReference type="NCBI Taxonomy" id="1442371"/>
    <lineage>
        <taxon>Eukaryota</taxon>
        <taxon>Fungi</taxon>
        <taxon>Dikarya</taxon>
        <taxon>Ascomycota</taxon>
        <taxon>Pezizomycotina</taxon>
        <taxon>Eurotiomycetes</taxon>
        <taxon>Chaetothyriomycetidae</taxon>
        <taxon>Chaetothyriales</taxon>
        <taxon>Herpotrichiellaceae</taxon>
        <taxon>Fonsecaea</taxon>
    </lineage>
</organism>
<dbReference type="RefSeq" id="XP_016626652.1">
    <property type="nucleotide sequence ID" value="XM_016782193.1"/>
</dbReference>
<evidence type="ECO:0000313" key="2">
    <source>
        <dbReference type="EMBL" id="KIX92529.1"/>
    </source>
</evidence>
<dbReference type="EMBL" id="KN848103">
    <property type="protein sequence ID" value="KIX92529.1"/>
    <property type="molecule type" value="Genomic_DNA"/>
</dbReference>
<proteinExistence type="predicted"/>
<feature type="domain" description="DUF1868" evidence="1">
    <location>
        <begin position="42"/>
        <end position="153"/>
    </location>
</feature>
<name>A0A0D2JPW1_9EURO</name>
<keyword evidence="3" id="KW-1185">Reference proteome</keyword>
<protein>
    <recommendedName>
        <fullName evidence="1">DUF1868 domain-containing protein</fullName>
    </recommendedName>
</protein>
<dbReference type="Pfam" id="PF08975">
    <property type="entry name" value="2H-phosphodiest"/>
    <property type="match status" value="1"/>
</dbReference>
<dbReference type="InterPro" id="IPR009097">
    <property type="entry name" value="Cyclic_Pdiesterase"/>
</dbReference>
<dbReference type="VEuPathDB" id="FungiDB:Z520_11705"/>
<dbReference type="GeneID" id="27717451"/>
<dbReference type="InterPro" id="IPR015069">
    <property type="entry name" value="2H-PEstase_DUF1868"/>
</dbReference>